<dbReference type="EMBL" id="JAJCIS010000018">
    <property type="protein sequence ID" value="MCB7389047.1"/>
    <property type="molecule type" value="Genomic_DNA"/>
</dbReference>
<evidence type="ECO:0000256" key="2">
    <source>
        <dbReference type="ARBA" id="ARBA00022737"/>
    </source>
</evidence>
<dbReference type="SMART" id="SM00382">
    <property type="entry name" value="AAA"/>
    <property type="match status" value="1"/>
</dbReference>
<gene>
    <name evidence="6" type="ORF">LIZ65_17305</name>
</gene>
<keyword evidence="2" id="KW-0677">Repeat</keyword>
<feature type="domain" description="ABC transporter" evidence="5">
    <location>
        <begin position="253"/>
        <end position="491"/>
    </location>
</feature>
<keyword evidence="1" id="KW-0813">Transport</keyword>
<evidence type="ECO:0000256" key="4">
    <source>
        <dbReference type="ARBA" id="ARBA00022840"/>
    </source>
</evidence>
<dbReference type="PANTHER" id="PTHR43790:SF9">
    <property type="entry name" value="GALACTOFURANOSE TRANSPORTER ATP-BINDING PROTEIN YTFR"/>
    <property type="match status" value="1"/>
</dbReference>
<protein>
    <submittedName>
        <fullName evidence="6">Sugar ABC transporter ATP-binding protein</fullName>
    </submittedName>
</protein>
<evidence type="ECO:0000259" key="5">
    <source>
        <dbReference type="PROSITE" id="PS50893"/>
    </source>
</evidence>
<dbReference type="RefSeq" id="WP_066737845.1">
    <property type="nucleotide sequence ID" value="NZ_JAJCIQ010000018.1"/>
</dbReference>
<keyword evidence="7" id="KW-1185">Reference proteome</keyword>
<dbReference type="SUPFAM" id="SSF52540">
    <property type="entry name" value="P-loop containing nucleoside triphosphate hydrolases"/>
    <property type="match status" value="2"/>
</dbReference>
<name>A0ABS8DKR7_9FIRM</name>
<keyword evidence="3" id="KW-0547">Nucleotide-binding</keyword>
<evidence type="ECO:0000256" key="1">
    <source>
        <dbReference type="ARBA" id="ARBA00022448"/>
    </source>
</evidence>
<dbReference type="InterPro" id="IPR017871">
    <property type="entry name" value="ABC_transporter-like_CS"/>
</dbReference>
<dbReference type="InterPro" id="IPR027417">
    <property type="entry name" value="P-loop_NTPase"/>
</dbReference>
<reference evidence="6 7" key="1">
    <citation type="submission" date="2021-10" db="EMBL/GenBank/DDBJ databases">
        <title>Collection of gut derived symbiotic bacterial strains cultured from healthy donors.</title>
        <authorList>
            <person name="Lin H."/>
            <person name="Littmann E."/>
            <person name="Kohout C."/>
            <person name="Pamer E.G."/>
        </authorList>
    </citation>
    <scope>NUCLEOTIDE SEQUENCE [LARGE SCALE GENOMIC DNA]</scope>
    <source>
        <strain evidence="6 7">DFI.1.165</strain>
    </source>
</reference>
<dbReference type="CDD" id="cd03216">
    <property type="entry name" value="ABC_Carb_Monos_I"/>
    <property type="match status" value="1"/>
</dbReference>
<accession>A0ABS8DKR7</accession>
<dbReference type="InterPro" id="IPR050107">
    <property type="entry name" value="ABC_carbohydrate_import_ATPase"/>
</dbReference>
<proteinExistence type="predicted"/>
<organism evidence="6 7">
    <name type="scientific">Bariatricus massiliensis</name>
    <dbReference type="NCBI Taxonomy" id="1745713"/>
    <lineage>
        <taxon>Bacteria</taxon>
        <taxon>Bacillati</taxon>
        <taxon>Bacillota</taxon>
        <taxon>Clostridia</taxon>
        <taxon>Lachnospirales</taxon>
        <taxon>Lachnospiraceae</taxon>
        <taxon>Bariatricus</taxon>
    </lineage>
</organism>
<evidence type="ECO:0000313" key="7">
    <source>
        <dbReference type="Proteomes" id="UP001299546"/>
    </source>
</evidence>
<dbReference type="InterPro" id="IPR003439">
    <property type="entry name" value="ABC_transporter-like_ATP-bd"/>
</dbReference>
<dbReference type="InterPro" id="IPR003593">
    <property type="entry name" value="AAA+_ATPase"/>
</dbReference>
<dbReference type="Pfam" id="PF00005">
    <property type="entry name" value="ABC_tran"/>
    <property type="match status" value="2"/>
</dbReference>
<sequence>MNFTVKNVSKRFGPTVAVDNVSVTFRSGEIRAIVGENGAGKSTLLKIVSGIHKKDEGEVLLDGQPFEPSSYVEAAMSGVAYVFQETTINPFLSIAENIYINRLREFRNPAGLINRKKLNAAAQKILDEIGVDFKATDPIQTLNLGQWKTIEVARGLAYDPKVIFFDESTAFLNYNEVKAFLHIVKRLKERGMAIGVVTHHMNEIFEIADTATIMKDGKWVTDKVISEVTQEEIQQLMVGRKLSTIYPEKKKSLSGEIVLKVEGLSAGDNLKDITFELHEGEILGVGGLKGSGGDEFLSILFGDEKETAGKIWVKNKEYLHKNPHDAMKAGFSLLPGERTLEGLITTFSIKDNINMGAMKRKGIFIDRVKEKKTADEMIEKVTIKTNSGEMPCDSLSGGNMQKVVIAKCLATNPRILLLNNPTRGIDVGARLEIYTVISNLAKEGMAIIMLSEDLGELIGLCDRTMILRRGEMSKMYEFDEVPTEESMITYML</sequence>
<dbReference type="PROSITE" id="PS00211">
    <property type="entry name" value="ABC_TRANSPORTER_1"/>
    <property type="match status" value="1"/>
</dbReference>
<dbReference type="PANTHER" id="PTHR43790">
    <property type="entry name" value="CARBOHYDRATE TRANSPORT ATP-BINDING PROTEIN MG119-RELATED"/>
    <property type="match status" value="1"/>
</dbReference>
<dbReference type="Proteomes" id="UP001299546">
    <property type="component" value="Unassembled WGS sequence"/>
</dbReference>
<comment type="caution">
    <text evidence="6">The sequence shown here is derived from an EMBL/GenBank/DDBJ whole genome shotgun (WGS) entry which is preliminary data.</text>
</comment>
<feature type="domain" description="ABC transporter" evidence="5">
    <location>
        <begin position="3"/>
        <end position="241"/>
    </location>
</feature>
<dbReference type="PROSITE" id="PS50893">
    <property type="entry name" value="ABC_TRANSPORTER_2"/>
    <property type="match status" value="2"/>
</dbReference>
<dbReference type="GO" id="GO:0005524">
    <property type="term" value="F:ATP binding"/>
    <property type="evidence" value="ECO:0007669"/>
    <property type="project" value="UniProtKB-KW"/>
</dbReference>
<keyword evidence="4 6" id="KW-0067">ATP-binding</keyword>
<evidence type="ECO:0000313" key="6">
    <source>
        <dbReference type="EMBL" id="MCB7389047.1"/>
    </source>
</evidence>
<evidence type="ECO:0000256" key="3">
    <source>
        <dbReference type="ARBA" id="ARBA00022741"/>
    </source>
</evidence>
<dbReference type="Gene3D" id="3.40.50.300">
    <property type="entry name" value="P-loop containing nucleotide triphosphate hydrolases"/>
    <property type="match status" value="2"/>
</dbReference>
<dbReference type="CDD" id="cd03215">
    <property type="entry name" value="ABC_Carb_Monos_II"/>
    <property type="match status" value="1"/>
</dbReference>